<keyword evidence="1" id="KW-0472">Membrane</keyword>
<dbReference type="RefSeq" id="WP_101177993.1">
    <property type="nucleotide sequence ID" value="NZ_PISE01000031.1"/>
</dbReference>
<keyword evidence="3" id="KW-1185">Reference proteome</keyword>
<dbReference type="OrthoDB" id="116789at2"/>
<keyword evidence="1" id="KW-0812">Transmembrane</keyword>
<feature type="transmembrane region" description="Helical" evidence="1">
    <location>
        <begin position="117"/>
        <end position="143"/>
    </location>
</feature>
<dbReference type="EMBL" id="PISE01000031">
    <property type="protein sequence ID" value="PKG22971.1"/>
    <property type="molecule type" value="Genomic_DNA"/>
</dbReference>
<protein>
    <submittedName>
        <fullName evidence="2">Uncharacterized protein</fullName>
    </submittedName>
</protein>
<evidence type="ECO:0000313" key="3">
    <source>
        <dbReference type="Proteomes" id="UP000233375"/>
    </source>
</evidence>
<sequence length="337" mass="38716">MDLIEIYIEEVIRRLPEKNREDIGMELRSTIKDMLPDDYTEDDMKLALEKLGNPATLASRYRDQPMHLIGPRYFDLYLSLLKMILPIAAVISLLSMITEHIIGFNGEEAVMNLVLDMIGIGIWRVLETSLQVFFWLTIAFAILERIDKVKDTKPLTTSFQLWTPDDLKNISYIPKKKAITKCEVFGSLLWTAIWATLYFYANHLLGVYQGGGNRLEFITSAMNQDILLKYWPIVVVIIGAEITFALYQLIKGQWTKNMAIINSIIEILATVVFIVVFSHPDLLNKEFILYMTDLFSITALQLKVWITGGIISICIVFAVIHIFDGFRKSRIPNRKEL</sequence>
<comment type="caution">
    <text evidence="2">The sequence shown here is derived from an EMBL/GenBank/DDBJ whole genome shotgun (WGS) entry which is preliminary data.</text>
</comment>
<feature type="transmembrane region" description="Helical" evidence="1">
    <location>
        <begin position="184"/>
        <end position="201"/>
    </location>
</feature>
<feature type="transmembrane region" description="Helical" evidence="1">
    <location>
        <begin position="230"/>
        <end position="247"/>
    </location>
</feature>
<name>A0A2N0Z0E0_9BACI</name>
<dbReference type="Proteomes" id="UP000233375">
    <property type="component" value="Unassembled WGS sequence"/>
</dbReference>
<evidence type="ECO:0000313" key="2">
    <source>
        <dbReference type="EMBL" id="PKG22971.1"/>
    </source>
</evidence>
<organism evidence="2 3">
    <name type="scientific">Niallia nealsonii</name>
    <dbReference type="NCBI Taxonomy" id="115979"/>
    <lineage>
        <taxon>Bacteria</taxon>
        <taxon>Bacillati</taxon>
        <taxon>Bacillota</taxon>
        <taxon>Bacilli</taxon>
        <taxon>Bacillales</taxon>
        <taxon>Bacillaceae</taxon>
        <taxon>Niallia</taxon>
    </lineage>
</organism>
<proteinExistence type="predicted"/>
<accession>A0A2N0Z0E0</accession>
<evidence type="ECO:0000256" key="1">
    <source>
        <dbReference type="SAM" id="Phobius"/>
    </source>
</evidence>
<feature type="transmembrane region" description="Helical" evidence="1">
    <location>
        <begin position="300"/>
        <end position="323"/>
    </location>
</feature>
<gene>
    <name evidence="2" type="ORF">CWS01_14965</name>
</gene>
<dbReference type="AlphaFoldDB" id="A0A2N0Z0E0"/>
<feature type="transmembrane region" description="Helical" evidence="1">
    <location>
        <begin position="76"/>
        <end position="97"/>
    </location>
</feature>
<reference evidence="2 3" key="1">
    <citation type="journal article" date="2003" name="Int. J. Syst. Evol. Microbiol.">
        <title>Bacillus nealsonii sp. nov., isolated from a spacecraft-assembly facility, whose spores are gamma-radiation resistant.</title>
        <authorList>
            <person name="Venkateswaran K."/>
            <person name="Kempf M."/>
            <person name="Chen F."/>
            <person name="Satomi M."/>
            <person name="Nicholson W."/>
            <person name="Kern R."/>
        </authorList>
    </citation>
    <scope>NUCLEOTIDE SEQUENCE [LARGE SCALE GENOMIC DNA]</scope>
    <source>
        <strain evidence="2 3">FO-92</strain>
    </source>
</reference>
<keyword evidence="1" id="KW-1133">Transmembrane helix</keyword>
<feature type="transmembrane region" description="Helical" evidence="1">
    <location>
        <begin position="259"/>
        <end position="280"/>
    </location>
</feature>